<feature type="transmembrane region" description="Helical" evidence="1">
    <location>
        <begin position="128"/>
        <end position="147"/>
    </location>
</feature>
<keyword evidence="1" id="KW-1133">Transmembrane helix</keyword>
<dbReference type="Pfam" id="PF12822">
    <property type="entry name" value="ECF_trnsprt"/>
    <property type="match status" value="1"/>
</dbReference>
<evidence type="ECO:0000313" key="2">
    <source>
        <dbReference type="EMBL" id="KRL08167.1"/>
    </source>
</evidence>
<evidence type="ECO:0008006" key="4">
    <source>
        <dbReference type="Google" id="ProtNLM"/>
    </source>
</evidence>
<reference evidence="2 3" key="1">
    <citation type="journal article" date="2015" name="Genome Announc.">
        <title>Expanding the biotechnology potential of lactobacilli through comparative genomics of 213 strains and associated genera.</title>
        <authorList>
            <person name="Sun Z."/>
            <person name="Harris H.M."/>
            <person name="McCann A."/>
            <person name="Guo C."/>
            <person name="Argimon S."/>
            <person name="Zhang W."/>
            <person name="Yang X."/>
            <person name="Jeffery I.B."/>
            <person name="Cooney J.C."/>
            <person name="Kagawa T.F."/>
            <person name="Liu W."/>
            <person name="Song Y."/>
            <person name="Salvetti E."/>
            <person name="Wrobel A."/>
            <person name="Rasinkangas P."/>
            <person name="Parkhill J."/>
            <person name="Rea M.C."/>
            <person name="O'Sullivan O."/>
            <person name="Ritari J."/>
            <person name="Douillard F.P."/>
            <person name="Paul Ross R."/>
            <person name="Yang R."/>
            <person name="Briner A.E."/>
            <person name="Felis G.E."/>
            <person name="de Vos W.M."/>
            <person name="Barrangou R."/>
            <person name="Klaenhammer T.R."/>
            <person name="Caufield P.W."/>
            <person name="Cui Y."/>
            <person name="Zhang H."/>
            <person name="O'Toole P.W."/>
        </authorList>
    </citation>
    <scope>NUCLEOTIDE SEQUENCE [LARGE SCALE GENOMIC DNA]</scope>
    <source>
        <strain evidence="2 3">DSM 19519</strain>
    </source>
</reference>
<gene>
    <name evidence="2" type="ORF">FC92_GL000682</name>
</gene>
<dbReference type="Gene3D" id="1.10.1760.20">
    <property type="match status" value="1"/>
</dbReference>
<dbReference type="Proteomes" id="UP000051448">
    <property type="component" value="Unassembled WGS sequence"/>
</dbReference>
<proteinExistence type="predicted"/>
<evidence type="ECO:0000256" key="1">
    <source>
        <dbReference type="SAM" id="Phobius"/>
    </source>
</evidence>
<evidence type="ECO:0000313" key="3">
    <source>
        <dbReference type="Proteomes" id="UP000051448"/>
    </source>
</evidence>
<dbReference type="EMBL" id="AZDX01000002">
    <property type="protein sequence ID" value="KRL08167.1"/>
    <property type="molecule type" value="Genomic_DNA"/>
</dbReference>
<feature type="transmembrane region" description="Helical" evidence="1">
    <location>
        <begin position="167"/>
        <end position="190"/>
    </location>
</feature>
<dbReference type="GO" id="GO:0022857">
    <property type="term" value="F:transmembrane transporter activity"/>
    <property type="evidence" value="ECO:0007669"/>
    <property type="project" value="InterPro"/>
</dbReference>
<sequence>MGLEHLSNHQKIRRLVFLSFFTAIIIVQNLVPFLGYLPIGPLDLTLIHITVIVAAFVLGPVDGAIIGGIWGIITFVRAFIWPTSPLATIVFINPLIAILPRVMIGIVAGGIFALALKKYNKPYRVLPLAAILGACCNTLLVLGQIYLFYQGKSQILYHIDAKALLPYLLTVVGTNGIPEAILAGIVAPLISVPLIKKWNFHE</sequence>
<name>A0A0R1MJK1_9LACO</name>
<feature type="transmembrane region" description="Helical" evidence="1">
    <location>
        <begin position="12"/>
        <end position="31"/>
    </location>
</feature>
<dbReference type="InterPro" id="IPR024529">
    <property type="entry name" value="ECF_trnsprt_substrate-spec"/>
</dbReference>
<keyword evidence="3" id="KW-1185">Reference proteome</keyword>
<organism evidence="2 3">
    <name type="scientific">Liquorilactobacillus hordei DSM 19519</name>
    <dbReference type="NCBI Taxonomy" id="1423759"/>
    <lineage>
        <taxon>Bacteria</taxon>
        <taxon>Bacillati</taxon>
        <taxon>Bacillota</taxon>
        <taxon>Bacilli</taxon>
        <taxon>Lactobacillales</taxon>
        <taxon>Lactobacillaceae</taxon>
        <taxon>Liquorilactobacillus</taxon>
    </lineage>
</organism>
<feature type="transmembrane region" description="Helical" evidence="1">
    <location>
        <begin position="95"/>
        <end position="116"/>
    </location>
</feature>
<feature type="transmembrane region" description="Helical" evidence="1">
    <location>
        <begin position="65"/>
        <end position="83"/>
    </location>
</feature>
<keyword evidence="1" id="KW-0472">Membrane</keyword>
<protein>
    <recommendedName>
        <fullName evidence="4">Integral membrane protein</fullName>
    </recommendedName>
</protein>
<dbReference type="STRING" id="1423759.FC92_GL000682"/>
<dbReference type="AlphaFoldDB" id="A0A0R1MJK1"/>
<keyword evidence="1" id="KW-0812">Transmembrane</keyword>
<accession>A0A0R1MJK1</accession>
<dbReference type="PATRIC" id="fig|1423759.3.peg.722"/>
<comment type="caution">
    <text evidence="2">The sequence shown here is derived from an EMBL/GenBank/DDBJ whole genome shotgun (WGS) entry which is preliminary data.</text>
</comment>
<feature type="transmembrane region" description="Helical" evidence="1">
    <location>
        <begin position="37"/>
        <end position="58"/>
    </location>
</feature>